<keyword evidence="1" id="KW-0255">Endonuclease</keyword>
<reference evidence="2" key="1">
    <citation type="journal article" date="2019" name="Int. J. Syst. Evol. Microbiol.">
        <title>The Global Catalogue of Microorganisms (GCM) 10K type strain sequencing project: providing services to taxonomists for standard genome sequencing and annotation.</title>
        <authorList>
            <consortium name="The Broad Institute Genomics Platform"/>
            <consortium name="The Broad Institute Genome Sequencing Center for Infectious Disease"/>
            <person name="Wu L."/>
            <person name="Ma J."/>
        </authorList>
    </citation>
    <scope>NUCLEOTIDE SEQUENCE [LARGE SCALE GENOMIC DNA]</scope>
    <source>
        <strain evidence="2">CGMCC 1.16306</strain>
    </source>
</reference>
<name>A0ABV9GTS8_9BACL</name>
<organism evidence="1 2">
    <name type="scientific">Camelliibacillus cellulosilyticus</name>
    <dbReference type="NCBI Taxonomy" id="2174486"/>
    <lineage>
        <taxon>Bacteria</taxon>
        <taxon>Bacillati</taxon>
        <taxon>Bacillota</taxon>
        <taxon>Bacilli</taxon>
        <taxon>Bacillales</taxon>
        <taxon>Sporolactobacillaceae</taxon>
        <taxon>Camelliibacillus</taxon>
    </lineage>
</organism>
<sequence>MQAAPYSFKDGDEVKTINLKMGHLKGQKHPVTGVPYDKDGFPIFDSKFNAKIDESLYDVRDRIQFKEGTRQLQEHLLKSPELKKMFTDKQLQDIEKGKTPNGFTWHHHQDKGILQLVDKETHRLTGHTGGRAIWGGGPEKR</sequence>
<dbReference type="EMBL" id="JBHSFW010000021">
    <property type="protein sequence ID" value="MFC4620418.1"/>
    <property type="molecule type" value="Genomic_DNA"/>
</dbReference>
<keyword evidence="1" id="KW-0378">Hydrolase</keyword>
<protein>
    <submittedName>
        <fullName evidence="1">HNH endonuclease</fullName>
    </submittedName>
</protein>
<dbReference type="GO" id="GO:0004519">
    <property type="term" value="F:endonuclease activity"/>
    <property type="evidence" value="ECO:0007669"/>
    <property type="project" value="UniProtKB-KW"/>
</dbReference>
<accession>A0ABV9GTS8</accession>
<dbReference type="RefSeq" id="WP_376847527.1">
    <property type="nucleotide sequence ID" value="NZ_JBHSFW010000021.1"/>
</dbReference>
<evidence type="ECO:0000313" key="2">
    <source>
        <dbReference type="Proteomes" id="UP001596022"/>
    </source>
</evidence>
<evidence type="ECO:0000313" key="1">
    <source>
        <dbReference type="EMBL" id="MFC4620418.1"/>
    </source>
</evidence>
<proteinExistence type="predicted"/>
<keyword evidence="2" id="KW-1185">Reference proteome</keyword>
<gene>
    <name evidence="1" type="ORF">ACFO4N_17090</name>
</gene>
<comment type="caution">
    <text evidence="1">The sequence shown here is derived from an EMBL/GenBank/DDBJ whole genome shotgun (WGS) entry which is preliminary data.</text>
</comment>
<dbReference type="Proteomes" id="UP001596022">
    <property type="component" value="Unassembled WGS sequence"/>
</dbReference>
<keyword evidence="1" id="KW-0540">Nuclease</keyword>
<dbReference type="Pfam" id="PF12639">
    <property type="entry name" value="Colicin-DNase"/>
    <property type="match status" value="1"/>
</dbReference>